<dbReference type="SUPFAM" id="SSF54593">
    <property type="entry name" value="Glyoxalase/Bleomycin resistance protein/Dihydroxybiphenyl dioxygenase"/>
    <property type="match status" value="1"/>
</dbReference>
<name>A0ABR6W488_9BACT</name>
<organism evidence="2 3">
    <name type="scientific">Spirosoma utsteinense</name>
    <dbReference type="NCBI Taxonomy" id="2585773"/>
    <lineage>
        <taxon>Bacteria</taxon>
        <taxon>Pseudomonadati</taxon>
        <taxon>Bacteroidota</taxon>
        <taxon>Cytophagia</taxon>
        <taxon>Cytophagales</taxon>
        <taxon>Cytophagaceae</taxon>
        <taxon>Spirosoma</taxon>
    </lineage>
</organism>
<dbReference type="PIRSF" id="PIRSF021700">
    <property type="entry name" value="3_dmu_93_MTrfase"/>
    <property type="match status" value="1"/>
</dbReference>
<dbReference type="InterPro" id="IPR029068">
    <property type="entry name" value="Glyas_Bleomycin-R_OHBP_Dase"/>
</dbReference>
<keyword evidence="3" id="KW-1185">Reference proteome</keyword>
<dbReference type="InterPro" id="IPR009725">
    <property type="entry name" value="3_dmu_93_MTrfase"/>
</dbReference>
<dbReference type="RefSeq" id="WP_186736837.1">
    <property type="nucleotide sequence ID" value="NZ_VFIA01000007.1"/>
</dbReference>
<dbReference type="Gene3D" id="3.10.180.10">
    <property type="entry name" value="2,3-Dihydroxybiphenyl 1,2-Dioxygenase, domain 1"/>
    <property type="match status" value="1"/>
</dbReference>
<comment type="caution">
    <text evidence="2">The sequence shown here is derived from an EMBL/GenBank/DDBJ whole genome shotgun (WGS) entry which is preliminary data.</text>
</comment>
<accession>A0ABR6W488</accession>
<dbReference type="InterPro" id="IPR028973">
    <property type="entry name" value="PhnB-like"/>
</dbReference>
<protein>
    <submittedName>
        <fullName evidence="2">3-demethylubiquinone-9 3-methyltransferase (Glyoxalase superfamily)</fullName>
    </submittedName>
</protein>
<sequence length="148" mass="16402">MPSITTFLTYNDQAEEAANLYCSIFKNSEITRVTRSGATGPVMSVIFQLDGREFYALNGGPHFTFSPGISLFVSCDTQAELDEYWENLSEGGQKGQCGWLTDKFGVSWQIVPSRLGELLGNKDPEKAKRAMQAMMKMTRLDIAVLESA</sequence>
<dbReference type="EMBL" id="VFIA01000007">
    <property type="protein sequence ID" value="MBC3791029.1"/>
    <property type="molecule type" value="Genomic_DNA"/>
</dbReference>
<feature type="domain" description="PhnB-like" evidence="1">
    <location>
        <begin position="3"/>
        <end position="111"/>
    </location>
</feature>
<gene>
    <name evidence="2" type="ORF">FH603_1527</name>
</gene>
<evidence type="ECO:0000313" key="2">
    <source>
        <dbReference type="EMBL" id="MBC3791029.1"/>
    </source>
</evidence>
<evidence type="ECO:0000259" key="1">
    <source>
        <dbReference type="Pfam" id="PF06983"/>
    </source>
</evidence>
<evidence type="ECO:0000313" key="3">
    <source>
        <dbReference type="Proteomes" id="UP000700732"/>
    </source>
</evidence>
<dbReference type="PANTHER" id="PTHR33990">
    <property type="entry name" value="PROTEIN YJDN-RELATED"/>
    <property type="match status" value="1"/>
</dbReference>
<dbReference type="Pfam" id="PF06983">
    <property type="entry name" value="3-dmu-9_3-mt"/>
    <property type="match status" value="1"/>
</dbReference>
<dbReference type="CDD" id="cd06588">
    <property type="entry name" value="PhnB_like"/>
    <property type="match status" value="1"/>
</dbReference>
<reference evidence="2 3" key="1">
    <citation type="submission" date="2019-06" db="EMBL/GenBank/DDBJ databases">
        <title>Spirosoma utsteinense sp. nov. isolated from Antarctic ice-free soils.</title>
        <authorList>
            <person name="Tahon G."/>
        </authorList>
    </citation>
    <scope>NUCLEOTIDE SEQUENCE [LARGE SCALE GENOMIC DNA]</scope>
    <source>
        <strain evidence="2 3">LMG 31447</strain>
    </source>
</reference>
<dbReference type="Proteomes" id="UP000700732">
    <property type="component" value="Unassembled WGS sequence"/>
</dbReference>
<proteinExistence type="predicted"/>